<accession>A0A073KBP8</accession>
<dbReference type="AlphaFoldDB" id="A0A073KBP8"/>
<name>A0A073KBP8_9BACI</name>
<dbReference type="RefSeq" id="WP_033674974.1">
    <property type="nucleotide sequence ID" value="NZ_JOTM01000011.1"/>
</dbReference>
<evidence type="ECO:0000313" key="1">
    <source>
        <dbReference type="EMBL" id="KEK23882.1"/>
    </source>
</evidence>
<dbReference type="Proteomes" id="UP000027778">
    <property type="component" value="Unassembled WGS sequence"/>
</dbReference>
<keyword evidence="2" id="KW-1185">Reference proteome</keyword>
<sequence length="178" mass="20445">MTNSTKLYADGIFVSEDKALIQDIKIVLEAKKHLSEEQFNELHKQFCDKVRESLGVENVIGTVLSDDEKEVYVPFFSIKASDNNRYTLGYNFETGRFYMELEQPLPLEVIDLEIKEVKEYVECAIDFDDAKEHVENLNNLHELRKDMVSYLEMLEEVEELAKTMLGAIPVGFGVAVRA</sequence>
<comment type="caution">
    <text evidence="1">The sequence shown here is derived from an EMBL/GenBank/DDBJ whole genome shotgun (WGS) entry which is preliminary data.</text>
</comment>
<dbReference type="EMBL" id="JOTM01000011">
    <property type="protein sequence ID" value="KEK23882.1"/>
    <property type="molecule type" value="Genomic_DNA"/>
</dbReference>
<gene>
    <name evidence="1" type="ORF">BAGA_05420</name>
</gene>
<protein>
    <submittedName>
        <fullName evidence="1">Uncharacterized protein</fullName>
    </submittedName>
</protein>
<reference evidence="1 2" key="1">
    <citation type="submission" date="2014-06" db="EMBL/GenBank/DDBJ databases">
        <title>Draft genome sequence of Bacillus gaemokensis JCM 15801 (MCCC 1A00707).</title>
        <authorList>
            <person name="Lai Q."/>
            <person name="Liu Y."/>
            <person name="Shao Z."/>
        </authorList>
    </citation>
    <scope>NUCLEOTIDE SEQUENCE [LARGE SCALE GENOMIC DNA]</scope>
    <source>
        <strain evidence="1 2">JCM 15801</strain>
    </source>
</reference>
<proteinExistence type="predicted"/>
<evidence type="ECO:0000313" key="2">
    <source>
        <dbReference type="Proteomes" id="UP000027778"/>
    </source>
</evidence>
<organism evidence="1 2">
    <name type="scientific">Bacillus gaemokensis</name>
    <dbReference type="NCBI Taxonomy" id="574375"/>
    <lineage>
        <taxon>Bacteria</taxon>
        <taxon>Bacillati</taxon>
        <taxon>Bacillota</taxon>
        <taxon>Bacilli</taxon>
        <taxon>Bacillales</taxon>
        <taxon>Bacillaceae</taxon>
        <taxon>Bacillus</taxon>
        <taxon>Bacillus cereus group</taxon>
    </lineage>
</organism>
<dbReference type="STRING" id="574375.AZF08_20455"/>